<protein>
    <submittedName>
        <fullName evidence="2">Uncharacterized protein</fullName>
    </submittedName>
</protein>
<name>A0ABW6U3I2_9ACTN</name>
<reference evidence="2 3" key="1">
    <citation type="submission" date="2024-10" db="EMBL/GenBank/DDBJ databases">
        <title>The Natural Products Discovery Center: Release of the First 8490 Sequenced Strains for Exploring Actinobacteria Biosynthetic Diversity.</title>
        <authorList>
            <person name="Kalkreuter E."/>
            <person name="Kautsar S.A."/>
            <person name="Yang D."/>
            <person name="Bader C.D."/>
            <person name="Teijaro C.N."/>
            <person name="Fluegel L."/>
            <person name="Davis C.M."/>
            <person name="Simpson J.R."/>
            <person name="Lauterbach L."/>
            <person name="Steele A.D."/>
            <person name="Gui C."/>
            <person name="Meng S."/>
            <person name="Li G."/>
            <person name="Viehrig K."/>
            <person name="Ye F."/>
            <person name="Su P."/>
            <person name="Kiefer A.F."/>
            <person name="Nichols A."/>
            <person name="Cepeda A.J."/>
            <person name="Yan W."/>
            <person name="Fan B."/>
            <person name="Jiang Y."/>
            <person name="Adhikari A."/>
            <person name="Zheng C.-J."/>
            <person name="Schuster L."/>
            <person name="Cowan T.M."/>
            <person name="Smanski M.J."/>
            <person name="Chevrette M.G."/>
            <person name="De Carvalho L.P.S."/>
            <person name="Shen B."/>
        </authorList>
    </citation>
    <scope>NUCLEOTIDE SEQUENCE [LARGE SCALE GENOMIC DNA]</scope>
    <source>
        <strain evidence="2 3">NPDC001650</strain>
    </source>
</reference>
<proteinExistence type="predicted"/>
<sequence length="60" mass="6371">MLDAKAKAKAKAKANVDADVDADPAVLGGPIRSPPQPRSFRARPAPFDSPDSPPENKRCM</sequence>
<accession>A0ABW6U3I2</accession>
<evidence type="ECO:0000256" key="1">
    <source>
        <dbReference type="SAM" id="MobiDB-lite"/>
    </source>
</evidence>
<organism evidence="2 3">
    <name type="scientific">Streptomyces nondiastaticus</name>
    <dbReference type="NCBI Taxonomy" id="3154512"/>
    <lineage>
        <taxon>Bacteria</taxon>
        <taxon>Bacillati</taxon>
        <taxon>Actinomycetota</taxon>
        <taxon>Actinomycetes</taxon>
        <taxon>Kitasatosporales</taxon>
        <taxon>Streptomycetaceae</taxon>
        <taxon>Streptomyces</taxon>
    </lineage>
</organism>
<dbReference type="EMBL" id="JBIAUT010000010">
    <property type="protein sequence ID" value="MFF4219378.1"/>
    <property type="molecule type" value="Genomic_DNA"/>
</dbReference>
<keyword evidence="3" id="KW-1185">Reference proteome</keyword>
<comment type="caution">
    <text evidence="2">The sequence shown here is derived from an EMBL/GenBank/DDBJ whole genome shotgun (WGS) entry which is preliminary data.</text>
</comment>
<evidence type="ECO:0000313" key="2">
    <source>
        <dbReference type="EMBL" id="MFF4219378.1"/>
    </source>
</evidence>
<dbReference type="RefSeq" id="WP_388630831.1">
    <property type="nucleotide sequence ID" value="NZ_JBIAUT010000010.1"/>
</dbReference>
<evidence type="ECO:0000313" key="3">
    <source>
        <dbReference type="Proteomes" id="UP001602123"/>
    </source>
</evidence>
<feature type="region of interest" description="Disordered" evidence="1">
    <location>
        <begin position="1"/>
        <end position="60"/>
    </location>
</feature>
<dbReference type="Proteomes" id="UP001602123">
    <property type="component" value="Unassembled WGS sequence"/>
</dbReference>
<gene>
    <name evidence="2" type="ORF">ACFYZM_24285</name>
</gene>